<evidence type="ECO:0000313" key="2">
    <source>
        <dbReference type="EMBL" id="GAW84158.1"/>
    </source>
</evidence>
<name>A0A1Y1JRS0_PLAGO</name>
<dbReference type="RefSeq" id="XP_028546747.1">
    <property type="nucleotide sequence ID" value="XM_028690946.1"/>
</dbReference>
<proteinExistence type="predicted"/>
<accession>A0A1Y1JRS0</accession>
<sequence length="310" mass="36911">MMIMEDKLDYEDIFPKCTKDFYNAENTSLIETNNKYENMCQLIFYRIGVNSNMKSSFINKCSALTHFLHNISNSSLTYNNGKYCTCFNYQLKHVLRQYNCDYQDTKTAYERMTEVYYLNGLTNLNICSGLNNHLNDYSFFNLIFLEFLNYYLEMYDHDGGRTFKCPSNSSDYKRYLIFLKKCEKSNSNNFCKTISNLKERNSNYMMRLSECIEVAESLAVTSKSNTTRFAVATFIVLCTILITVFIFYRFNFIGLYLQRTARKIRSHMNNKHKDNYISNDIFEMEYKGLIQDEYKVAYTTENEETYFHKY</sequence>
<keyword evidence="1" id="KW-0812">Transmembrane</keyword>
<evidence type="ECO:0000313" key="3">
    <source>
        <dbReference type="Proteomes" id="UP000195521"/>
    </source>
</evidence>
<organism evidence="2 3">
    <name type="scientific">Plasmodium gonderi</name>
    <dbReference type="NCBI Taxonomy" id="77519"/>
    <lineage>
        <taxon>Eukaryota</taxon>
        <taxon>Sar</taxon>
        <taxon>Alveolata</taxon>
        <taxon>Apicomplexa</taxon>
        <taxon>Aconoidasida</taxon>
        <taxon>Haemosporida</taxon>
        <taxon>Plasmodiidae</taxon>
        <taxon>Plasmodium</taxon>
        <taxon>Plasmodium (Plasmodium)</taxon>
    </lineage>
</organism>
<feature type="transmembrane region" description="Helical" evidence="1">
    <location>
        <begin position="229"/>
        <end position="257"/>
    </location>
</feature>
<keyword evidence="1" id="KW-0472">Membrane</keyword>
<comment type="caution">
    <text evidence="2">The sequence shown here is derived from an EMBL/GenBank/DDBJ whole genome shotgun (WGS) entry which is preliminary data.</text>
</comment>
<reference evidence="3" key="1">
    <citation type="submission" date="2017-04" db="EMBL/GenBank/DDBJ databases">
        <title>Plasmodium gonderi genome.</title>
        <authorList>
            <person name="Arisue N."/>
            <person name="Honma H."/>
            <person name="Kawai S."/>
            <person name="Tougan T."/>
            <person name="Tanabe K."/>
            <person name="Horii T."/>
        </authorList>
    </citation>
    <scope>NUCLEOTIDE SEQUENCE [LARGE SCALE GENOMIC DNA]</scope>
    <source>
        <strain evidence="3">ATCC 30045</strain>
    </source>
</reference>
<dbReference type="Proteomes" id="UP000195521">
    <property type="component" value="Unassembled WGS sequence"/>
</dbReference>
<evidence type="ECO:0000256" key="1">
    <source>
        <dbReference type="SAM" id="Phobius"/>
    </source>
</evidence>
<keyword evidence="3" id="KW-1185">Reference proteome</keyword>
<dbReference type="AlphaFoldDB" id="A0A1Y1JRS0"/>
<protein>
    <submittedName>
        <fullName evidence="2">Variable surface protein</fullName>
    </submittedName>
</protein>
<gene>
    <name evidence="2" type="ORF">PGO_001420</name>
</gene>
<dbReference type="EMBL" id="BDQF01000142">
    <property type="protein sequence ID" value="GAW84158.1"/>
    <property type="molecule type" value="Genomic_DNA"/>
</dbReference>
<keyword evidence="1" id="KW-1133">Transmembrane helix</keyword>
<dbReference type="GeneID" id="39744966"/>